<feature type="signal peptide" evidence="12">
    <location>
        <begin position="1"/>
        <end position="23"/>
    </location>
</feature>
<dbReference type="CDD" id="cd07698">
    <property type="entry name" value="IgC1_MHC_I_alpha3"/>
    <property type="match status" value="1"/>
</dbReference>
<reference evidence="15" key="1">
    <citation type="submission" date="2025-08" db="UniProtKB">
        <authorList>
            <consortium name="RefSeq"/>
        </authorList>
    </citation>
    <scope>IDENTIFICATION</scope>
</reference>
<feature type="domain" description="Ig-like" evidence="13">
    <location>
        <begin position="209"/>
        <end position="287"/>
    </location>
</feature>
<evidence type="ECO:0000256" key="10">
    <source>
        <dbReference type="RuleBase" id="RU004439"/>
    </source>
</evidence>
<dbReference type="PANTHER" id="PTHR16675:SF169">
    <property type="entry name" value="HLA CLASS I HISTOCOMPATIBILITY ANTIGEN, ALPHA CHAIN G"/>
    <property type="match status" value="1"/>
</dbReference>
<evidence type="ECO:0000256" key="4">
    <source>
        <dbReference type="ARBA" id="ARBA00022692"/>
    </source>
</evidence>
<evidence type="ECO:0000256" key="11">
    <source>
        <dbReference type="SAM" id="Phobius"/>
    </source>
</evidence>
<keyword evidence="8" id="KW-1015">Disulfide bond</keyword>
<dbReference type="InterPro" id="IPR001039">
    <property type="entry name" value="MHC_I_a_a1/a2"/>
</dbReference>
<keyword evidence="3" id="KW-0490">MHC I</keyword>
<keyword evidence="6 11" id="KW-1133">Transmembrane helix</keyword>
<evidence type="ECO:0000256" key="12">
    <source>
        <dbReference type="SAM" id="SignalP"/>
    </source>
</evidence>
<keyword evidence="14" id="KW-1185">Reference proteome</keyword>
<accession>A0ABM0J8W0</accession>
<dbReference type="GeneID" id="101651748"/>
<dbReference type="InterPro" id="IPR011161">
    <property type="entry name" value="MHC_I-like_Ag-recog"/>
</dbReference>
<dbReference type="PROSITE" id="PS00290">
    <property type="entry name" value="IG_MHC"/>
    <property type="match status" value="1"/>
</dbReference>
<evidence type="ECO:0000256" key="3">
    <source>
        <dbReference type="ARBA" id="ARBA00022451"/>
    </source>
</evidence>
<dbReference type="InterPro" id="IPR003006">
    <property type="entry name" value="Ig/MHC_CS"/>
</dbReference>
<protein>
    <submittedName>
        <fullName evidence="15">Patr class I histocompatibility antigen, A-2 alpha chain-like isoform X2</fullName>
    </submittedName>
</protein>
<dbReference type="Gene3D" id="2.60.40.10">
    <property type="entry name" value="Immunoglobulins"/>
    <property type="match status" value="1"/>
</dbReference>
<keyword evidence="5" id="KW-0391">Immunity</keyword>
<dbReference type="InterPro" id="IPR011162">
    <property type="entry name" value="MHC_I/II-like_Ag-recog"/>
</dbReference>
<feature type="chain" id="PRO_5045074484" evidence="12">
    <location>
        <begin position="24"/>
        <end position="367"/>
    </location>
</feature>
<evidence type="ECO:0000256" key="2">
    <source>
        <dbReference type="ARBA" id="ARBA00006909"/>
    </source>
</evidence>
<comment type="similarity">
    <text evidence="2 10">Belongs to the MHC class I family.</text>
</comment>
<dbReference type="PRINTS" id="PR01638">
    <property type="entry name" value="MHCCLASSI"/>
</dbReference>
<sequence>MALRTCLLLLLELGLLVVTRTRAGSHSLRYFITAVSRPGRAQPHLMVVGYVDDTQFVRFDSDVPNARMEARAPWMELMEKEFWDEQTRFAKIREQTYRQYLRSLREYYNQSDYLSHTYQGMYGCDVGSDGRLLRGYNQRAYDGEDYIALNEDMRSWTAADESAETTKRKWEENGLAECYRAYYVEDRFMEWLRRYLESGKEMLQRTDAPKTHVTRHPISEQEATLRCWARGFYPSGITLTWQRDQEDQIQDVELVETRPSGDGTFQKWAAIVVPIGEEQRYTCRVQHEGLPEPHILRWGQSTELTEPLLGATSLVLLGAVVLTTVVFVVVIWKRNNSGAKQGSYAQAAISDSAKSSEVSLTGPKDEI</sequence>
<gene>
    <name evidence="15" type="primary">LOC101651748</name>
</gene>
<dbReference type="Gene3D" id="3.30.500.10">
    <property type="entry name" value="MHC class I-like antigen recognition-like"/>
    <property type="match status" value="1"/>
</dbReference>
<dbReference type="Pfam" id="PF00129">
    <property type="entry name" value="MHC_I"/>
    <property type="match status" value="1"/>
</dbReference>
<keyword evidence="12" id="KW-0732">Signal</keyword>
<dbReference type="Pfam" id="PF07654">
    <property type="entry name" value="C1-set"/>
    <property type="match status" value="1"/>
</dbReference>
<dbReference type="PANTHER" id="PTHR16675">
    <property type="entry name" value="MHC CLASS I-RELATED"/>
    <property type="match status" value="1"/>
</dbReference>
<evidence type="ECO:0000256" key="8">
    <source>
        <dbReference type="ARBA" id="ARBA00023157"/>
    </source>
</evidence>
<evidence type="ECO:0000313" key="15">
    <source>
        <dbReference type="RefSeq" id="XP_004717452.2"/>
    </source>
</evidence>
<dbReference type="SMART" id="SM00407">
    <property type="entry name" value="IGc1"/>
    <property type="match status" value="1"/>
</dbReference>
<evidence type="ECO:0000256" key="1">
    <source>
        <dbReference type="ARBA" id="ARBA00004479"/>
    </source>
</evidence>
<dbReference type="SUPFAM" id="SSF48726">
    <property type="entry name" value="Immunoglobulin"/>
    <property type="match status" value="1"/>
</dbReference>
<proteinExistence type="inferred from homology"/>
<dbReference type="RefSeq" id="XP_004717452.2">
    <property type="nucleotide sequence ID" value="XM_004717395.2"/>
</dbReference>
<dbReference type="InterPro" id="IPR013783">
    <property type="entry name" value="Ig-like_fold"/>
</dbReference>
<dbReference type="InterPro" id="IPR010579">
    <property type="entry name" value="MHC_I_a_C"/>
</dbReference>
<dbReference type="Pfam" id="PF06623">
    <property type="entry name" value="MHC_I_C"/>
    <property type="match status" value="1"/>
</dbReference>
<evidence type="ECO:0000256" key="5">
    <source>
        <dbReference type="ARBA" id="ARBA00022859"/>
    </source>
</evidence>
<dbReference type="PROSITE" id="PS50835">
    <property type="entry name" value="IG_LIKE"/>
    <property type="match status" value="1"/>
</dbReference>
<keyword evidence="9" id="KW-0325">Glycoprotein</keyword>
<dbReference type="SUPFAM" id="SSF54452">
    <property type="entry name" value="MHC antigen-recognition domain"/>
    <property type="match status" value="1"/>
</dbReference>
<dbReference type="Proteomes" id="UP000694863">
    <property type="component" value="Unplaced"/>
</dbReference>
<dbReference type="InterPro" id="IPR050208">
    <property type="entry name" value="MHC_class-I_related"/>
</dbReference>
<keyword evidence="7 11" id="KW-0472">Membrane</keyword>
<evidence type="ECO:0000256" key="7">
    <source>
        <dbReference type="ARBA" id="ARBA00023136"/>
    </source>
</evidence>
<dbReference type="InterPro" id="IPR036179">
    <property type="entry name" value="Ig-like_dom_sf"/>
</dbReference>
<name>A0ABM0J8W0_ECHTE</name>
<feature type="transmembrane region" description="Helical" evidence="11">
    <location>
        <begin position="308"/>
        <end position="332"/>
    </location>
</feature>
<dbReference type="InterPro" id="IPR037055">
    <property type="entry name" value="MHC_I-like_Ag-recog_sf"/>
</dbReference>
<organism evidence="14 15">
    <name type="scientific">Echinops telfairi</name>
    <name type="common">Lesser hedgehog tenrec</name>
    <dbReference type="NCBI Taxonomy" id="9371"/>
    <lineage>
        <taxon>Eukaryota</taxon>
        <taxon>Metazoa</taxon>
        <taxon>Chordata</taxon>
        <taxon>Craniata</taxon>
        <taxon>Vertebrata</taxon>
        <taxon>Euteleostomi</taxon>
        <taxon>Mammalia</taxon>
        <taxon>Eutheria</taxon>
        <taxon>Afrotheria</taxon>
        <taxon>Tenrecidae</taxon>
        <taxon>Tenrecinae</taxon>
        <taxon>Echinops</taxon>
    </lineage>
</organism>
<evidence type="ECO:0000256" key="6">
    <source>
        <dbReference type="ARBA" id="ARBA00022989"/>
    </source>
</evidence>
<comment type="subcellular location">
    <subcellularLocation>
        <location evidence="1">Membrane</location>
        <topology evidence="1">Single-pass type I membrane protein</topology>
    </subcellularLocation>
</comment>
<evidence type="ECO:0000256" key="9">
    <source>
        <dbReference type="ARBA" id="ARBA00023180"/>
    </source>
</evidence>
<dbReference type="InterPro" id="IPR007110">
    <property type="entry name" value="Ig-like_dom"/>
</dbReference>
<evidence type="ECO:0000259" key="13">
    <source>
        <dbReference type="PROSITE" id="PS50835"/>
    </source>
</evidence>
<evidence type="ECO:0000313" key="14">
    <source>
        <dbReference type="Proteomes" id="UP000694863"/>
    </source>
</evidence>
<keyword evidence="4 11" id="KW-0812">Transmembrane</keyword>
<dbReference type="InterPro" id="IPR003597">
    <property type="entry name" value="Ig_C1-set"/>
</dbReference>